<dbReference type="PANTHER" id="PTHR43014">
    <property type="entry name" value="MERCURIC REDUCTASE"/>
    <property type="match status" value="1"/>
</dbReference>
<dbReference type="Proteomes" id="UP000287394">
    <property type="component" value="Chromosome"/>
</dbReference>
<keyword evidence="3 5" id="KW-0274">FAD</keyword>
<protein>
    <submittedName>
        <fullName evidence="7">Dihydrolipoyl dehydrogenase</fullName>
    </submittedName>
</protein>
<dbReference type="SUPFAM" id="SSF55424">
    <property type="entry name" value="FAD/NAD-linked reductases, dimerisation (C-terminal) domain"/>
    <property type="match status" value="1"/>
</dbReference>
<dbReference type="GO" id="GO:0050660">
    <property type="term" value="F:flavin adenine dinucleotide binding"/>
    <property type="evidence" value="ECO:0007669"/>
    <property type="project" value="TreeGrafter"/>
</dbReference>
<feature type="disulfide bond" description="Redox-active" evidence="6">
    <location>
        <begin position="41"/>
        <end position="46"/>
    </location>
</feature>
<evidence type="ECO:0000313" key="8">
    <source>
        <dbReference type="Proteomes" id="UP000287394"/>
    </source>
</evidence>
<gene>
    <name evidence="7" type="primary">lpd</name>
    <name evidence="7" type="ORF">CCAX7_48850</name>
</gene>
<comment type="cofactor">
    <cofactor evidence="5">
        <name>FAD</name>
        <dbReference type="ChEBI" id="CHEBI:57692"/>
    </cofactor>
    <text evidence="5">Binds 1 FAD per subunit.</text>
</comment>
<evidence type="ECO:0000313" key="7">
    <source>
        <dbReference type="EMBL" id="BDI32834.1"/>
    </source>
</evidence>
<dbReference type="Pfam" id="PF07992">
    <property type="entry name" value="Pyr_redox_2"/>
    <property type="match status" value="1"/>
</dbReference>
<evidence type="ECO:0000256" key="6">
    <source>
        <dbReference type="PIRSR" id="PIRSR000350-4"/>
    </source>
</evidence>
<feature type="binding site" evidence="5">
    <location>
        <position position="267"/>
    </location>
    <ligand>
        <name>NAD(+)</name>
        <dbReference type="ChEBI" id="CHEBI:57540"/>
    </ligand>
</feature>
<reference evidence="7 8" key="1">
    <citation type="journal article" date="2019" name="Int. J. Syst. Evol. Microbiol.">
        <title>Capsulimonas corticalis gen. nov., sp. nov., an aerobic capsulated bacterium, of a novel bacterial order, Capsulimonadales ord. nov., of the class Armatimonadia of the phylum Armatimonadetes.</title>
        <authorList>
            <person name="Li J."/>
            <person name="Kudo C."/>
            <person name="Tonouchi A."/>
        </authorList>
    </citation>
    <scope>NUCLEOTIDE SEQUENCE [LARGE SCALE GENOMIC DNA]</scope>
    <source>
        <strain evidence="7 8">AX-7</strain>
    </source>
</reference>
<keyword evidence="2" id="KW-0285">Flavoprotein</keyword>
<dbReference type="InterPro" id="IPR023753">
    <property type="entry name" value="FAD/NAD-binding_dom"/>
</dbReference>
<dbReference type="FunFam" id="3.30.390.30:FF:000001">
    <property type="entry name" value="Dihydrolipoyl dehydrogenase"/>
    <property type="match status" value="1"/>
</dbReference>
<dbReference type="PRINTS" id="PR00368">
    <property type="entry name" value="FADPNR"/>
</dbReference>
<keyword evidence="8" id="KW-1185">Reference proteome</keyword>
<organism evidence="7 8">
    <name type="scientific">Capsulimonas corticalis</name>
    <dbReference type="NCBI Taxonomy" id="2219043"/>
    <lineage>
        <taxon>Bacteria</taxon>
        <taxon>Bacillati</taxon>
        <taxon>Armatimonadota</taxon>
        <taxon>Armatimonadia</taxon>
        <taxon>Capsulimonadales</taxon>
        <taxon>Capsulimonadaceae</taxon>
        <taxon>Capsulimonas</taxon>
    </lineage>
</organism>
<dbReference type="RefSeq" id="WP_119319471.1">
    <property type="nucleotide sequence ID" value="NZ_AP025739.1"/>
</dbReference>
<evidence type="ECO:0000256" key="2">
    <source>
        <dbReference type="ARBA" id="ARBA00022630"/>
    </source>
</evidence>
<dbReference type="Gene3D" id="3.30.390.30">
    <property type="match status" value="1"/>
</dbReference>
<dbReference type="InterPro" id="IPR036188">
    <property type="entry name" value="FAD/NAD-bd_sf"/>
</dbReference>
<dbReference type="OrthoDB" id="9800167at2"/>
<evidence type="ECO:0000256" key="1">
    <source>
        <dbReference type="ARBA" id="ARBA00007532"/>
    </source>
</evidence>
<keyword evidence="4" id="KW-0560">Oxidoreductase</keyword>
<comment type="similarity">
    <text evidence="1">Belongs to the class-I pyridine nucleotide-disulfide oxidoreductase family.</text>
</comment>
<evidence type="ECO:0000256" key="5">
    <source>
        <dbReference type="PIRSR" id="PIRSR000350-3"/>
    </source>
</evidence>
<accession>A0A402CQ50</accession>
<dbReference type="InterPro" id="IPR016156">
    <property type="entry name" value="FAD/NAD-linked_Rdtase_dimer_sf"/>
</dbReference>
<dbReference type="InterPro" id="IPR004099">
    <property type="entry name" value="Pyr_nucl-diS_OxRdtase_dimer"/>
</dbReference>
<dbReference type="Pfam" id="PF02852">
    <property type="entry name" value="Pyr_redox_dim"/>
    <property type="match status" value="1"/>
</dbReference>
<dbReference type="PRINTS" id="PR00411">
    <property type="entry name" value="PNDRDTASEI"/>
</dbReference>
<evidence type="ECO:0000256" key="4">
    <source>
        <dbReference type="ARBA" id="ARBA00023002"/>
    </source>
</evidence>
<keyword evidence="5" id="KW-0547">Nucleotide-binding</keyword>
<dbReference type="Gene3D" id="3.50.50.60">
    <property type="entry name" value="FAD/NAD(P)-binding domain"/>
    <property type="match status" value="2"/>
</dbReference>
<dbReference type="SUPFAM" id="SSF51905">
    <property type="entry name" value="FAD/NAD(P)-binding domain"/>
    <property type="match status" value="1"/>
</dbReference>
<dbReference type="AlphaFoldDB" id="A0A402CQ50"/>
<dbReference type="EMBL" id="AP025739">
    <property type="protein sequence ID" value="BDI32834.1"/>
    <property type="molecule type" value="Genomic_DNA"/>
</dbReference>
<sequence length="482" mass="51267">MTIYDVVVLGGGPAGTTAALRARELGASVALLERGEMGGVCTNDGCIPTRVLAKAARLVRDADQFDAYGLSGARPTVDLARVMARVQQMIGRIHEKKQIVSHLESAGVLVRANAGEARFVDAASVILPTGETFQGKTFILCIGGHARRLPIPGGEYALTHSDLWSLRALPRSMAVVGGAATGCQIASIFAAFGSHVTLLDFADRIVVGEDIHTSQALTRAFSQHGIDIVTSAEVQTLQKNEDGMHLGYSVAGELRTLDVETVVVAAGWPGNVDTLNLEAAGIETARGYISVDESLRTTAPNIYAAGDITGRMMLVQSAGDEARVAAENAVLGRNRRQPHTVVPHGSFTDPEYASVGLTEAAARNAHECAVALVPYADLDRAIVDGYRDGFFKLIVERETRQILGAHVVGEQAVEIVQLVAAAMTGGTRVEQLAELELAYPTYTGIVGLAARQISRELGVVPLSDEWRAQQAPRSSEWERSPE</sequence>
<keyword evidence="5" id="KW-0520">NAD</keyword>
<dbReference type="InterPro" id="IPR001100">
    <property type="entry name" value="Pyr_nuc-diS_OxRdtase"/>
</dbReference>
<dbReference type="KEGG" id="ccot:CCAX7_48850"/>
<proteinExistence type="inferred from homology"/>
<dbReference type="PIRSF" id="PIRSF000350">
    <property type="entry name" value="Mercury_reductase_MerA"/>
    <property type="match status" value="1"/>
</dbReference>
<feature type="binding site" evidence="5">
    <location>
        <position position="307"/>
    </location>
    <ligand>
        <name>FAD</name>
        <dbReference type="ChEBI" id="CHEBI:57692"/>
    </ligand>
</feature>
<name>A0A402CQ50_9BACT</name>
<dbReference type="PANTHER" id="PTHR43014:SF4">
    <property type="entry name" value="PYRIDINE NUCLEOTIDE-DISULFIDE OXIDOREDUCTASE RCLA-RELATED"/>
    <property type="match status" value="1"/>
</dbReference>
<evidence type="ECO:0000256" key="3">
    <source>
        <dbReference type="ARBA" id="ARBA00022827"/>
    </source>
</evidence>
<dbReference type="GO" id="GO:0003955">
    <property type="term" value="F:NAD(P)H dehydrogenase (quinone) activity"/>
    <property type="evidence" value="ECO:0007669"/>
    <property type="project" value="TreeGrafter"/>
</dbReference>